<comment type="caution">
    <text evidence="1">The sequence shown here is derived from an EMBL/GenBank/DDBJ whole genome shotgun (WGS) entry which is preliminary data.</text>
</comment>
<organism evidence="1 2">
    <name type="scientific">Camellia lanceoleosa</name>
    <dbReference type="NCBI Taxonomy" id="1840588"/>
    <lineage>
        <taxon>Eukaryota</taxon>
        <taxon>Viridiplantae</taxon>
        <taxon>Streptophyta</taxon>
        <taxon>Embryophyta</taxon>
        <taxon>Tracheophyta</taxon>
        <taxon>Spermatophyta</taxon>
        <taxon>Magnoliopsida</taxon>
        <taxon>eudicotyledons</taxon>
        <taxon>Gunneridae</taxon>
        <taxon>Pentapetalae</taxon>
        <taxon>asterids</taxon>
        <taxon>Ericales</taxon>
        <taxon>Theaceae</taxon>
        <taxon>Camellia</taxon>
    </lineage>
</organism>
<evidence type="ECO:0000313" key="1">
    <source>
        <dbReference type="EMBL" id="KAI8015516.1"/>
    </source>
</evidence>
<accession>A0ACC0HTX9</accession>
<protein>
    <submittedName>
        <fullName evidence="1">Uncharacterized protein</fullName>
    </submittedName>
</protein>
<sequence length="310" mass="33921">MAFVDYIEDDILSNKGSRNNESISNEFGSSSSSSWSGWSSPIESELGSTETETESEEEDGFIAELTRQMADYMLDDDDDEVAPSSLPKTTKNPNIGFEANQASSYDQTPAIHLYKLEKQPSINDKGYECGGSRVKRTELTQQLHDKKRHHIPIMQKSVARADDVSAGRFGPSSATTWRPSRQQPIGSDSGSGMRAVFLGGPRLQNASSGTGVFLPRGTSDPPESRKKSGCSTVLIPARVMQALQLHFEDMNARSKSNGCGGFTSYPLQHDIVTAPSNSNIHLQPKQQSQPRTGGPAVNHHETVLPKEWTY</sequence>
<reference evidence="1 2" key="1">
    <citation type="journal article" date="2022" name="Plant J.">
        <title>Chromosome-level genome of Camellia lanceoleosa provides a valuable resource for understanding genome evolution and self-incompatibility.</title>
        <authorList>
            <person name="Gong W."/>
            <person name="Xiao S."/>
            <person name="Wang L."/>
            <person name="Liao Z."/>
            <person name="Chang Y."/>
            <person name="Mo W."/>
            <person name="Hu G."/>
            <person name="Li W."/>
            <person name="Zhao G."/>
            <person name="Zhu H."/>
            <person name="Hu X."/>
            <person name="Ji K."/>
            <person name="Xiang X."/>
            <person name="Song Q."/>
            <person name="Yuan D."/>
            <person name="Jin S."/>
            <person name="Zhang L."/>
        </authorList>
    </citation>
    <scope>NUCLEOTIDE SEQUENCE [LARGE SCALE GENOMIC DNA]</scope>
    <source>
        <strain evidence="1">SQ_2022a</strain>
    </source>
</reference>
<keyword evidence="2" id="KW-1185">Reference proteome</keyword>
<name>A0ACC0HTX9_9ERIC</name>
<proteinExistence type="predicted"/>
<dbReference type="EMBL" id="CM045761">
    <property type="protein sequence ID" value="KAI8015516.1"/>
    <property type="molecule type" value="Genomic_DNA"/>
</dbReference>
<evidence type="ECO:0000313" key="2">
    <source>
        <dbReference type="Proteomes" id="UP001060215"/>
    </source>
</evidence>
<dbReference type="Proteomes" id="UP001060215">
    <property type="component" value="Chromosome 4"/>
</dbReference>
<gene>
    <name evidence="1" type="ORF">LOK49_LG05G01368</name>
</gene>